<comment type="caution">
    <text evidence="2">The sequence shown here is derived from an EMBL/GenBank/DDBJ whole genome shotgun (WGS) entry which is preliminary data.</text>
</comment>
<keyword evidence="1" id="KW-0472">Membrane</keyword>
<evidence type="ECO:0000313" key="3">
    <source>
        <dbReference type="Proteomes" id="UP000823485"/>
    </source>
</evidence>
<keyword evidence="1" id="KW-1133">Transmembrane helix</keyword>
<gene>
    <name evidence="2" type="ORF">JOC94_004449</name>
</gene>
<evidence type="ECO:0000256" key="1">
    <source>
        <dbReference type="SAM" id="Phobius"/>
    </source>
</evidence>
<name>A0ABS2RFQ8_9BACI</name>
<dbReference type="EMBL" id="JAFBFH010000047">
    <property type="protein sequence ID" value="MBM7717421.1"/>
    <property type="molecule type" value="Genomic_DNA"/>
</dbReference>
<evidence type="ECO:0000313" key="2">
    <source>
        <dbReference type="EMBL" id="MBM7717421.1"/>
    </source>
</evidence>
<dbReference type="RefSeq" id="WP_077113203.1">
    <property type="nucleotide sequence ID" value="NZ_JAFBFH010000047.1"/>
</dbReference>
<dbReference type="Proteomes" id="UP000823485">
    <property type="component" value="Unassembled WGS sequence"/>
</dbReference>
<keyword evidence="1" id="KW-0812">Transmembrane</keyword>
<accession>A0ABS2RFQ8</accession>
<keyword evidence="3" id="KW-1185">Reference proteome</keyword>
<feature type="transmembrane region" description="Helical" evidence="1">
    <location>
        <begin position="82"/>
        <end position="100"/>
    </location>
</feature>
<reference evidence="2 3" key="1">
    <citation type="submission" date="2021-01" db="EMBL/GenBank/DDBJ databases">
        <title>Genomic Encyclopedia of Type Strains, Phase IV (KMG-IV): sequencing the most valuable type-strain genomes for metagenomic binning, comparative biology and taxonomic classification.</title>
        <authorList>
            <person name="Goeker M."/>
        </authorList>
    </citation>
    <scope>NUCLEOTIDE SEQUENCE [LARGE SCALE GENOMIC DNA]</scope>
    <source>
        <strain evidence="2 3">DSM 105453</strain>
    </source>
</reference>
<proteinExistence type="predicted"/>
<protein>
    <recommendedName>
        <fullName evidence="4">Integral inner membrane protein</fullName>
    </recommendedName>
</protein>
<feature type="transmembrane region" description="Helical" evidence="1">
    <location>
        <begin position="12"/>
        <end position="37"/>
    </location>
</feature>
<evidence type="ECO:0008006" key="4">
    <source>
        <dbReference type="Google" id="ProtNLM"/>
    </source>
</evidence>
<feature type="transmembrane region" description="Helical" evidence="1">
    <location>
        <begin position="112"/>
        <end position="130"/>
    </location>
</feature>
<organism evidence="2 3">
    <name type="scientific">Siminovitchia thermophila</name>
    <dbReference type="NCBI Taxonomy" id="1245522"/>
    <lineage>
        <taxon>Bacteria</taxon>
        <taxon>Bacillati</taxon>
        <taxon>Bacillota</taxon>
        <taxon>Bacilli</taxon>
        <taxon>Bacillales</taxon>
        <taxon>Bacillaceae</taxon>
        <taxon>Siminovitchia</taxon>
    </lineage>
</organism>
<sequence length="160" mass="18532">MFTWNDMITFVWAFFLTLPLVAFIHSAGHLFFALLFGGKAKVVLGQGRLLLSLGIFKMRMLYFVDCYSYYEGLKVNNRITQTLVRAGGVIFNLLSIILVNSAISAGYLPKHMFFYQFVYFSVYYIFFDLLPTEYGEGQYSDGKAIWDIWKKGSEEKEKSR</sequence>